<sequence length="75" mass="8176">MDRSEWLGAAKMATRKRVNDLCGKYREVGLVIDIARLASPGYRTILLLPKFTPQTSNPSLAASKLARNGDGLPCT</sequence>
<name>A0A8H9L9W6_9DEIO</name>
<evidence type="ECO:0000313" key="1">
    <source>
        <dbReference type="EMBL" id="GGM53375.1"/>
    </source>
</evidence>
<comment type="caution">
    <text evidence="1">The sequence shown here is derived from an EMBL/GenBank/DDBJ whole genome shotgun (WGS) entry which is preliminary data.</text>
</comment>
<reference evidence="2" key="1">
    <citation type="journal article" date="2019" name="Int. J. Syst. Evol. Microbiol.">
        <title>The Global Catalogue of Microorganisms (GCM) 10K type strain sequencing project: providing services to taxonomists for standard genome sequencing and annotation.</title>
        <authorList>
            <consortium name="The Broad Institute Genomics Platform"/>
            <consortium name="The Broad Institute Genome Sequencing Center for Infectious Disease"/>
            <person name="Wu L."/>
            <person name="Ma J."/>
        </authorList>
    </citation>
    <scope>NUCLEOTIDE SEQUENCE [LARGE SCALE GENOMIC DNA]</scope>
    <source>
        <strain evidence="2">JCM 31047</strain>
    </source>
</reference>
<keyword evidence="2" id="KW-1185">Reference proteome</keyword>
<evidence type="ECO:0000313" key="2">
    <source>
        <dbReference type="Proteomes" id="UP000600547"/>
    </source>
</evidence>
<dbReference type="EMBL" id="BMQG01000013">
    <property type="protein sequence ID" value="GGM53375.1"/>
    <property type="molecule type" value="Genomic_DNA"/>
</dbReference>
<gene>
    <name evidence="1" type="ORF">GCM10008956_31710</name>
</gene>
<organism evidence="1 2">
    <name type="scientific">Deinococcus arenae</name>
    <dbReference type="NCBI Taxonomy" id="1452751"/>
    <lineage>
        <taxon>Bacteria</taxon>
        <taxon>Thermotogati</taxon>
        <taxon>Deinococcota</taxon>
        <taxon>Deinococci</taxon>
        <taxon>Deinococcales</taxon>
        <taxon>Deinococcaceae</taxon>
        <taxon>Deinococcus</taxon>
    </lineage>
</organism>
<dbReference type="Proteomes" id="UP000600547">
    <property type="component" value="Unassembled WGS sequence"/>
</dbReference>
<proteinExistence type="predicted"/>
<dbReference type="AlphaFoldDB" id="A0A8H9L9W6"/>
<accession>A0A8H9L9W6</accession>
<protein>
    <submittedName>
        <fullName evidence="1">Uncharacterized protein</fullName>
    </submittedName>
</protein>